<sequence>MSWFGGYVGNWFNGYVGVGRAMAELHWAVGFFLFKGEMRIARGDGLRWRSVGSGFVEYRGINLLLQRKKNCNRDLEEGRDRRRLKLSTLTGHGKEQDMGIEALEAMLMDDEFRVLSHGWLHPAPPCARLGHSRLLLSC</sequence>
<dbReference type="Proteomes" id="UP000694918">
    <property type="component" value="Unplaced"/>
</dbReference>
<evidence type="ECO:0000313" key="2">
    <source>
        <dbReference type="RefSeq" id="XP_011001852.1"/>
    </source>
</evidence>
<dbReference type="RefSeq" id="XP_011001852.1">
    <property type="nucleotide sequence ID" value="XM_011003550.1"/>
</dbReference>
<name>A0AAJ6T068_POPEU</name>
<dbReference type="AlphaFoldDB" id="A0AAJ6T068"/>
<keyword evidence="1" id="KW-1185">Reference proteome</keyword>
<organism evidence="1 2">
    <name type="scientific">Populus euphratica</name>
    <name type="common">Euphrates poplar</name>
    <dbReference type="NCBI Taxonomy" id="75702"/>
    <lineage>
        <taxon>Eukaryota</taxon>
        <taxon>Viridiplantae</taxon>
        <taxon>Streptophyta</taxon>
        <taxon>Embryophyta</taxon>
        <taxon>Tracheophyta</taxon>
        <taxon>Spermatophyta</taxon>
        <taxon>Magnoliopsida</taxon>
        <taxon>eudicotyledons</taxon>
        <taxon>Gunneridae</taxon>
        <taxon>Pentapetalae</taxon>
        <taxon>rosids</taxon>
        <taxon>fabids</taxon>
        <taxon>Malpighiales</taxon>
        <taxon>Salicaceae</taxon>
        <taxon>Saliceae</taxon>
        <taxon>Populus</taxon>
    </lineage>
</organism>
<proteinExistence type="predicted"/>
<gene>
    <name evidence="2" type="primary">LOC105109000</name>
</gene>
<protein>
    <submittedName>
        <fullName evidence="2">Uncharacterized protein LOC105109000 isoform X1</fullName>
    </submittedName>
</protein>
<accession>A0AAJ6T068</accession>
<dbReference type="KEGG" id="peu:105109000"/>
<dbReference type="GeneID" id="105109000"/>
<evidence type="ECO:0000313" key="1">
    <source>
        <dbReference type="Proteomes" id="UP000694918"/>
    </source>
</evidence>
<reference evidence="2" key="1">
    <citation type="submission" date="2025-08" db="UniProtKB">
        <authorList>
            <consortium name="RefSeq"/>
        </authorList>
    </citation>
    <scope>IDENTIFICATION</scope>
</reference>